<feature type="transmembrane region" description="Helical" evidence="1">
    <location>
        <begin position="163"/>
        <end position="184"/>
    </location>
</feature>
<gene>
    <name evidence="2" type="ORF">JIR001_11530</name>
</gene>
<keyword evidence="1" id="KW-0812">Transmembrane</keyword>
<feature type="transmembrane region" description="Helical" evidence="1">
    <location>
        <begin position="191"/>
        <end position="209"/>
    </location>
</feature>
<reference evidence="2" key="2">
    <citation type="journal article" date="2021" name="Microbiol. Resour. Announc.">
        <title>Complete Genome Sequence of Polycladomyces abyssicola JIR-001T, Isolated from Hemipelagic Sediment in Deep Seawater.</title>
        <authorList>
            <person name="Tsubouchi T."/>
            <person name="Kaneko Y."/>
        </authorList>
    </citation>
    <scope>NUCLEOTIDE SEQUENCE</scope>
    <source>
        <strain evidence="2">JIR-001</strain>
    </source>
</reference>
<dbReference type="RefSeq" id="WP_212774611.1">
    <property type="nucleotide sequence ID" value="NZ_AP024601.1"/>
</dbReference>
<feature type="transmembrane region" description="Helical" evidence="1">
    <location>
        <begin position="79"/>
        <end position="98"/>
    </location>
</feature>
<sequence>MMNVALYRAMWRLHGKTLGAMAIGSFLYVLMIVTIYPTLAPEDMNELLKKMPEEMMKVFGIEAGVQRLNDFIAVEYHNFMYLILLMVYSVVIPTRLVARHVDRGSMAFLLSTPLSRPRLVLTQVAFFITGLGLINLFTVLGGIAGDVWILDQPALDRSNYVELNLVCFLFFSVIGAYSFLFACLFDDEKKAVSWSATVTILFYAMDFAGKLGEKLDWLRNWTFFSLYEPARLARGEEDILWTAVGLGFTAMVLFLLAAMVFRRRNLSL</sequence>
<feature type="transmembrane region" description="Helical" evidence="1">
    <location>
        <begin position="20"/>
        <end position="39"/>
    </location>
</feature>
<dbReference type="KEGG" id="pabs:JIR001_11530"/>
<keyword evidence="1" id="KW-1133">Transmembrane helix</keyword>
<feature type="transmembrane region" description="Helical" evidence="1">
    <location>
        <begin position="119"/>
        <end position="143"/>
    </location>
</feature>
<evidence type="ECO:0000313" key="2">
    <source>
        <dbReference type="EMBL" id="BCU81370.1"/>
    </source>
</evidence>
<evidence type="ECO:0000256" key="1">
    <source>
        <dbReference type="SAM" id="Phobius"/>
    </source>
</evidence>
<dbReference type="Proteomes" id="UP000677436">
    <property type="component" value="Chromosome"/>
</dbReference>
<accession>A0A8D5UG66</accession>
<reference evidence="2" key="1">
    <citation type="journal article" date="2013" name="Int. J. Syst. Evol. Microbiol.">
        <title>Polycladomyces abyssicola gen. nov., sp. nov., a thermophilic filamentous bacterium isolated from hemipelagic sediment.</title>
        <authorList>
            <person name="Tsubouchi T."/>
            <person name="Shimane Y."/>
            <person name="Mori K."/>
            <person name="Usui K."/>
            <person name="Hiraki T."/>
            <person name="Tame A."/>
            <person name="Uematsu K."/>
            <person name="Maruyama T."/>
            <person name="Hatada Y."/>
        </authorList>
    </citation>
    <scope>NUCLEOTIDE SEQUENCE</scope>
    <source>
        <strain evidence="2">JIR-001</strain>
    </source>
</reference>
<keyword evidence="1" id="KW-0472">Membrane</keyword>
<dbReference type="AlphaFoldDB" id="A0A8D5UG66"/>
<dbReference type="EMBL" id="AP024601">
    <property type="protein sequence ID" value="BCU81370.1"/>
    <property type="molecule type" value="Genomic_DNA"/>
</dbReference>
<dbReference type="PANTHER" id="PTHR37305">
    <property type="entry name" value="INTEGRAL MEMBRANE PROTEIN-RELATED"/>
    <property type="match status" value="1"/>
</dbReference>
<keyword evidence="3" id="KW-1185">Reference proteome</keyword>
<protein>
    <submittedName>
        <fullName evidence="2">ABC transporter permease</fullName>
    </submittedName>
</protein>
<feature type="transmembrane region" description="Helical" evidence="1">
    <location>
        <begin position="239"/>
        <end position="261"/>
    </location>
</feature>
<organism evidence="2 3">
    <name type="scientific">Polycladomyces abyssicola</name>
    <dbReference type="NCBI Taxonomy" id="1125966"/>
    <lineage>
        <taxon>Bacteria</taxon>
        <taxon>Bacillati</taxon>
        <taxon>Bacillota</taxon>
        <taxon>Bacilli</taxon>
        <taxon>Bacillales</taxon>
        <taxon>Thermoactinomycetaceae</taxon>
        <taxon>Polycladomyces</taxon>
    </lineage>
</organism>
<dbReference type="PANTHER" id="PTHR37305:SF2">
    <property type="entry name" value="BACITRACIN TRANSPORT PERMEASE PROTEIN BCRB"/>
    <property type="match status" value="1"/>
</dbReference>
<name>A0A8D5UG66_9BACL</name>
<evidence type="ECO:0000313" key="3">
    <source>
        <dbReference type="Proteomes" id="UP000677436"/>
    </source>
</evidence>
<proteinExistence type="predicted"/>